<evidence type="ECO:0000256" key="8">
    <source>
        <dbReference type="ARBA" id="ARBA00022989"/>
    </source>
</evidence>
<gene>
    <name evidence="14" type="ORF">IAC08_04570</name>
</gene>
<dbReference type="InterPro" id="IPR005311">
    <property type="entry name" value="PBP_dimer"/>
</dbReference>
<dbReference type="Gene3D" id="3.30.1390.30">
    <property type="entry name" value="Penicillin-binding protein 2a, domain 3"/>
    <property type="match status" value="1"/>
</dbReference>
<dbReference type="GO" id="GO:0008360">
    <property type="term" value="P:regulation of cell shape"/>
    <property type="evidence" value="ECO:0007669"/>
    <property type="project" value="UniProtKB-KW"/>
</dbReference>
<reference evidence="14" key="2">
    <citation type="journal article" date="2021" name="PeerJ">
        <title>Extensive microbial diversity within the chicken gut microbiome revealed by metagenomics and culture.</title>
        <authorList>
            <person name="Gilroy R."/>
            <person name="Ravi A."/>
            <person name="Getino M."/>
            <person name="Pursley I."/>
            <person name="Horton D.L."/>
            <person name="Alikhan N.F."/>
            <person name="Baker D."/>
            <person name="Gharbi K."/>
            <person name="Hall N."/>
            <person name="Watson M."/>
            <person name="Adriaenssens E.M."/>
            <person name="Foster-Nyarko E."/>
            <person name="Jarju S."/>
            <person name="Secka A."/>
            <person name="Antonio M."/>
            <person name="Oren A."/>
            <person name="Chaudhuri R.R."/>
            <person name="La Ragione R."/>
            <person name="Hildebrand F."/>
            <person name="Pallen M.J."/>
        </authorList>
    </citation>
    <scope>NUCLEOTIDE SEQUENCE</scope>
    <source>
        <strain evidence="14">B1-3475</strain>
    </source>
</reference>
<proteinExistence type="predicted"/>
<keyword evidence="7" id="KW-0573">Peptidoglycan synthesis</keyword>
<feature type="transmembrane region" description="Helical" evidence="11">
    <location>
        <begin position="12"/>
        <end position="30"/>
    </location>
</feature>
<name>A0A9D9N089_9BACT</name>
<evidence type="ECO:0000256" key="5">
    <source>
        <dbReference type="ARBA" id="ARBA00022692"/>
    </source>
</evidence>
<dbReference type="InterPro" id="IPR050515">
    <property type="entry name" value="Beta-lactam/transpept"/>
</dbReference>
<comment type="caution">
    <text evidence="14">The sequence shown here is derived from an EMBL/GenBank/DDBJ whole genome shotgun (WGS) entry which is preliminary data.</text>
</comment>
<evidence type="ECO:0000313" key="14">
    <source>
        <dbReference type="EMBL" id="MBO8455658.1"/>
    </source>
</evidence>
<dbReference type="Proteomes" id="UP000823617">
    <property type="component" value="Unassembled WGS sequence"/>
</dbReference>
<dbReference type="InterPro" id="IPR036138">
    <property type="entry name" value="PBP_dimer_sf"/>
</dbReference>
<dbReference type="SUPFAM" id="SSF56601">
    <property type="entry name" value="beta-lactamase/transpeptidase-like"/>
    <property type="match status" value="1"/>
</dbReference>
<dbReference type="Gene3D" id="3.40.710.10">
    <property type="entry name" value="DD-peptidase/beta-lactamase superfamily"/>
    <property type="match status" value="1"/>
</dbReference>
<evidence type="ECO:0000256" key="6">
    <source>
        <dbReference type="ARBA" id="ARBA00022960"/>
    </source>
</evidence>
<dbReference type="PANTHER" id="PTHR30627:SF2">
    <property type="entry name" value="PEPTIDOGLYCAN D,D-TRANSPEPTIDASE MRDA"/>
    <property type="match status" value="1"/>
</dbReference>
<evidence type="ECO:0000256" key="4">
    <source>
        <dbReference type="ARBA" id="ARBA00022645"/>
    </source>
</evidence>
<keyword evidence="6" id="KW-0133">Cell shape</keyword>
<protein>
    <submittedName>
        <fullName evidence="14">Penicillin-binding protein 2</fullName>
    </submittedName>
</protein>
<dbReference type="GO" id="GO:0071555">
    <property type="term" value="P:cell wall organization"/>
    <property type="evidence" value="ECO:0007669"/>
    <property type="project" value="UniProtKB-KW"/>
</dbReference>
<accession>A0A9D9N089</accession>
<reference evidence="14" key="1">
    <citation type="submission" date="2020-10" db="EMBL/GenBank/DDBJ databases">
        <authorList>
            <person name="Gilroy R."/>
        </authorList>
    </citation>
    <scope>NUCLEOTIDE SEQUENCE</scope>
    <source>
        <strain evidence="14">B1-3475</strain>
    </source>
</reference>
<keyword evidence="4" id="KW-0645">Protease</keyword>
<keyword evidence="9 11" id="KW-0472">Membrane</keyword>
<dbReference type="GO" id="GO:0071972">
    <property type="term" value="F:peptidoglycan L,D-transpeptidase activity"/>
    <property type="evidence" value="ECO:0007669"/>
    <property type="project" value="TreeGrafter"/>
</dbReference>
<dbReference type="SUPFAM" id="SSF56519">
    <property type="entry name" value="Penicillin binding protein dimerisation domain"/>
    <property type="match status" value="1"/>
</dbReference>
<keyword evidence="3" id="KW-1003">Cell membrane</keyword>
<keyword evidence="4" id="KW-0121">Carboxypeptidase</keyword>
<keyword evidence="8 11" id="KW-1133">Transmembrane helix</keyword>
<feature type="domain" description="Penicillin-binding protein dimerisation" evidence="13">
    <location>
        <begin position="48"/>
        <end position="216"/>
    </location>
</feature>
<evidence type="ECO:0000256" key="3">
    <source>
        <dbReference type="ARBA" id="ARBA00022475"/>
    </source>
</evidence>
<evidence type="ECO:0000256" key="9">
    <source>
        <dbReference type="ARBA" id="ARBA00023136"/>
    </source>
</evidence>
<organism evidence="14 15">
    <name type="scientific">Candidatus Cryptobacteroides intestinigallinarum</name>
    <dbReference type="NCBI Taxonomy" id="2840767"/>
    <lineage>
        <taxon>Bacteria</taxon>
        <taxon>Pseudomonadati</taxon>
        <taxon>Bacteroidota</taxon>
        <taxon>Bacteroidia</taxon>
        <taxon>Bacteroidales</taxon>
        <taxon>Candidatus Cryptobacteroides</taxon>
    </lineage>
</organism>
<feature type="domain" description="Penicillin-binding protein transpeptidase" evidence="12">
    <location>
        <begin position="254"/>
        <end position="579"/>
    </location>
</feature>
<keyword evidence="5 11" id="KW-0812">Transmembrane</keyword>
<dbReference type="GO" id="GO:0005886">
    <property type="term" value="C:plasma membrane"/>
    <property type="evidence" value="ECO:0007669"/>
    <property type="project" value="UniProtKB-SubCell"/>
</dbReference>
<sequence length="615" mass="68424">MKLDRTNKIKIGLLTAAFVLITKLFVIQIVDDEYKINASNNSMVHAVVYPTRGIIYDRNGKILVGNKVAYDMLVTPKEVEEFDTLALCEILEITPEFLKAKLDGYYRERRKIGYRSVTMLTHLPPEIFMKFAEVSYKFPGFRGQARNIRDYPYNAGGNLLGYISEVNANDIKKDPDTYKAGDYIGKTGIEATCEKYLRGEKGYQIFLRNSHNRIETHYKDGEMDKEAVPGKDIVTTIDAELQNYGQQLMQNKVGSLVAIEPSTGEILTLVSSPGIDVEMLADIGKYYNQIASDPYKPMFNRAVQSAYPPGSVFKLVNGLIGLQEGVLTPQTEYPCSRGYHFGRNKLGCHAHRSPLNLQESIMMSCNAYYCYVLRNILENEKYGSIAEAMDVWNAYVKSFGFGRRLGSDFPSELGGTIPDSKYYNSVYGKGGWKATTVISLSIGQGEIGCTPLHLANLCATMANRGYYYIPHMIKASEGVSIDPKYYKRQYTMVDTTYFPYLVEGMYMAVNSGYGSGGTATVAAVEGLDICGKTGTAQNPLGDDNSVFICFAPKDNPKIAVAAYVEHGSFGARWAAPIASLLVEEYLNGEIGENRKALEQRVLEGNLLDKVKTDRN</sequence>
<evidence type="ECO:0000256" key="11">
    <source>
        <dbReference type="SAM" id="Phobius"/>
    </source>
</evidence>
<evidence type="ECO:0000313" key="15">
    <source>
        <dbReference type="Proteomes" id="UP000823617"/>
    </source>
</evidence>
<dbReference type="Pfam" id="PF00905">
    <property type="entry name" value="Transpeptidase"/>
    <property type="match status" value="1"/>
</dbReference>
<evidence type="ECO:0000256" key="1">
    <source>
        <dbReference type="ARBA" id="ARBA00004167"/>
    </source>
</evidence>
<comment type="subcellular location">
    <subcellularLocation>
        <location evidence="2">Cell membrane</location>
    </subcellularLocation>
    <subcellularLocation>
        <location evidence="1">Membrane</location>
        <topology evidence="1">Single-pass membrane protein</topology>
    </subcellularLocation>
</comment>
<dbReference type="Pfam" id="PF03717">
    <property type="entry name" value="PBP_dimer"/>
    <property type="match status" value="1"/>
</dbReference>
<dbReference type="InterPro" id="IPR001460">
    <property type="entry name" value="PCN-bd_Tpept"/>
</dbReference>
<keyword evidence="4" id="KW-0378">Hydrolase</keyword>
<dbReference type="GO" id="GO:0008658">
    <property type="term" value="F:penicillin binding"/>
    <property type="evidence" value="ECO:0007669"/>
    <property type="project" value="InterPro"/>
</dbReference>
<dbReference type="EMBL" id="JADIMK010000045">
    <property type="protein sequence ID" value="MBO8455658.1"/>
    <property type="molecule type" value="Genomic_DNA"/>
</dbReference>
<evidence type="ECO:0000259" key="12">
    <source>
        <dbReference type="Pfam" id="PF00905"/>
    </source>
</evidence>
<evidence type="ECO:0000256" key="2">
    <source>
        <dbReference type="ARBA" id="ARBA00004236"/>
    </source>
</evidence>
<dbReference type="InterPro" id="IPR012338">
    <property type="entry name" value="Beta-lactam/transpept-like"/>
</dbReference>
<evidence type="ECO:0000259" key="13">
    <source>
        <dbReference type="Pfam" id="PF03717"/>
    </source>
</evidence>
<dbReference type="AlphaFoldDB" id="A0A9D9N089"/>
<dbReference type="PANTHER" id="PTHR30627">
    <property type="entry name" value="PEPTIDOGLYCAN D,D-TRANSPEPTIDASE"/>
    <property type="match status" value="1"/>
</dbReference>
<evidence type="ECO:0000256" key="7">
    <source>
        <dbReference type="ARBA" id="ARBA00022984"/>
    </source>
</evidence>
<evidence type="ECO:0000256" key="10">
    <source>
        <dbReference type="ARBA" id="ARBA00023316"/>
    </source>
</evidence>
<dbReference type="GO" id="GO:0009252">
    <property type="term" value="P:peptidoglycan biosynthetic process"/>
    <property type="evidence" value="ECO:0007669"/>
    <property type="project" value="UniProtKB-KW"/>
</dbReference>
<keyword evidence="10" id="KW-0961">Cell wall biogenesis/degradation</keyword>
<dbReference type="Gene3D" id="3.90.1310.10">
    <property type="entry name" value="Penicillin-binding protein 2a (Domain 2)"/>
    <property type="match status" value="1"/>
</dbReference>